<evidence type="ECO:0000259" key="1">
    <source>
        <dbReference type="Pfam" id="PF03184"/>
    </source>
</evidence>
<reference evidence="3" key="1">
    <citation type="submission" date="2016-03" db="EMBL/GenBank/DDBJ databases">
        <authorList>
            <person name="Guldener U."/>
        </authorList>
    </citation>
    <scope>NUCLEOTIDE SEQUENCE [LARGE SCALE GENOMIC DNA]</scope>
    <source>
        <strain evidence="3">04CH-RAC-A.6.1</strain>
    </source>
</reference>
<name>A0A1E1LIB3_9HELO</name>
<sequence>MAVTRGRYYFQSHATKSEYNKAFRDAKLWCIAHPTESHSKVARQFDIKANSLRKATSREEAIRQYCYDQWEVDMGATHLMVKSAITHLLAAQTPPKPPPSKTWFRNWLKDHPELHSIKTKPMEAIRSEPHTEEVVIQWFQNLEREMERLQINDGKKVLNMDESGIRGALPYAESVVVPRRSRKTVTIIETIRGDGKKTLPAFVICPGEMIMENWISINLSGEETITFSSTGYINNSIIMEYAYYLIKHSHAGPEKPWKLLLLDGHESHYYKQFIVLLQENHIYPWYFPSHLTHALQPLDNAFKNAGIWPLSYKAGLKRIRSFGKQKLIEELELPLLLPSTLVDRVISTVTIVESFIGRDLTHLSDDLREIFQSSIKEAVVQLYKALITSTDNTILQQKLQSSAQEKKTSRRSIKQSKSIGGAIASVADLRLQIQAKAEAEKTENRRRADRVLSHTIGKYKKSLLKAGV</sequence>
<evidence type="ECO:0000313" key="2">
    <source>
        <dbReference type="EMBL" id="CZT10225.1"/>
    </source>
</evidence>
<dbReference type="GO" id="GO:0003676">
    <property type="term" value="F:nucleic acid binding"/>
    <property type="evidence" value="ECO:0007669"/>
    <property type="project" value="InterPro"/>
</dbReference>
<proteinExistence type="predicted"/>
<evidence type="ECO:0000313" key="3">
    <source>
        <dbReference type="Proteomes" id="UP000178912"/>
    </source>
</evidence>
<accession>A0A1E1LIB3</accession>
<keyword evidence="3" id="KW-1185">Reference proteome</keyword>
<dbReference type="InterPro" id="IPR004875">
    <property type="entry name" value="DDE_SF_endonuclease_dom"/>
</dbReference>
<dbReference type="Pfam" id="PF03184">
    <property type="entry name" value="DDE_1"/>
    <property type="match status" value="1"/>
</dbReference>
<dbReference type="EMBL" id="FJUX01000125">
    <property type="protein sequence ID" value="CZT10225.1"/>
    <property type="molecule type" value="Genomic_DNA"/>
</dbReference>
<gene>
    <name evidence="2" type="ORF">RAG0_14759</name>
</gene>
<dbReference type="OrthoDB" id="3439494at2759"/>
<protein>
    <recommendedName>
        <fullName evidence="1">DDE-1 domain-containing protein</fullName>
    </recommendedName>
</protein>
<dbReference type="Proteomes" id="UP000178912">
    <property type="component" value="Unassembled WGS sequence"/>
</dbReference>
<feature type="domain" description="DDE-1" evidence="1">
    <location>
        <begin position="183"/>
        <end position="300"/>
    </location>
</feature>
<dbReference type="AlphaFoldDB" id="A0A1E1LIB3"/>
<organism evidence="2 3">
    <name type="scientific">Rhynchosporium agropyri</name>
    <dbReference type="NCBI Taxonomy" id="914238"/>
    <lineage>
        <taxon>Eukaryota</taxon>
        <taxon>Fungi</taxon>
        <taxon>Dikarya</taxon>
        <taxon>Ascomycota</taxon>
        <taxon>Pezizomycotina</taxon>
        <taxon>Leotiomycetes</taxon>
        <taxon>Helotiales</taxon>
        <taxon>Ploettnerulaceae</taxon>
        <taxon>Rhynchosporium</taxon>
    </lineage>
</organism>